<gene>
    <name evidence="1" type="ORF">DSO57_1008406</name>
</gene>
<comment type="caution">
    <text evidence="1">The sequence shown here is derived from an EMBL/GenBank/DDBJ whole genome shotgun (WGS) entry which is preliminary data.</text>
</comment>
<dbReference type="Proteomes" id="UP001165960">
    <property type="component" value="Unassembled WGS sequence"/>
</dbReference>
<accession>A0ACC2TUY3</accession>
<keyword evidence="2" id="KW-1185">Reference proteome</keyword>
<dbReference type="EMBL" id="QTSX02002155">
    <property type="protein sequence ID" value="KAJ9078276.1"/>
    <property type="molecule type" value="Genomic_DNA"/>
</dbReference>
<evidence type="ECO:0000313" key="1">
    <source>
        <dbReference type="EMBL" id="KAJ9078276.1"/>
    </source>
</evidence>
<name>A0ACC2TUY3_9FUNG</name>
<protein>
    <submittedName>
        <fullName evidence="1">Uncharacterized protein</fullName>
    </submittedName>
</protein>
<organism evidence="1 2">
    <name type="scientific">Entomophthora muscae</name>
    <dbReference type="NCBI Taxonomy" id="34485"/>
    <lineage>
        <taxon>Eukaryota</taxon>
        <taxon>Fungi</taxon>
        <taxon>Fungi incertae sedis</taxon>
        <taxon>Zoopagomycota</taxon>
        <taxon>Entomophthoromycotina</taxon>
        <taxon>Entomophthoromycetes</taxon>
        <taxon>Entomophthorales</taxon>
        <taxon>Entomophthoraceae</taxon>
        <taxon>Entomophthora</taxon>
    </lineage>
</organism>
<reference evidence="1" key="1">
    <citation type="submission" date="2022-04" db="EMBL/GenBank/DDBJ databases">
        <title>Genome of the entomopathogenic fungus Entomophthora muscae.</title>
        <authorList>
            <person name="Elya C."/>
            <person name="Lovett B.R."/>
            <person name="Lee E."/>
            <person name="Macias A.M."/>
            <person name="Hajek A.E."/>
            <person name="De Bivort B.L."/>
            <person name="Kasson M.T."/>
            <person name="De Fine Licht H.H."/>
            <person name="Stajich J.E."/>
        </authorList>
    </citation>
    <scope>NUCLEOTIDE SEQUENCE</scope>
    <source>
        <strain evidence="1">Berkeley</strain>
    </source>
</reference>
<sequence length="161" mass="18760">MSIFEFDSLFQGRAAPTQLEFSNYLHKVEHSGENLEFLIWFQGYATRYLRPTKLYIPTVPIQLLQLLKRHPPATFDYSFTDPLNFECPRHLPFHMEITHVVKIFLDPCSPYELNIPGHVREKLLASLATDTRPDLFLPIYHMALDMLHSSIPRFLSMPASL</sequence>
<evidence type="ECO:0000313" key="2">
    <source>
        <dbReference type="Proteomes" id="UP001165960"/>
    </source>
</evidence>
<proteinExistence type="predicted"/>